<sequence length="162" mass="18368">MAMTTLVLGFPTNSRSTDRLVKTSTWPASIRTFTSVSMRRRSRSTSRDLSLPRDLGKYRLSTARSLSPRRSSRYSDVAIIFNERPPSSWIFDLLQIVKICNHRRRLNEDEAGEDLVAALGSASPEMAMTMLVLGFLTNSRSRDRLVRTSTWPASIPTLTRYP</sequence>
<dbReference type="AlphaFoldDB" id="W9SBL6"/>
<gene>
    <name evidence="1" type="ORF">L484_020425</name>
</gene>
<organism evidence="1 2">
    <name type="scientific">Morus notabilis</name>
    <dbReference type="NCBI Taxonomy" id="981085"/>
    <lineage>
        <taxon>Eukaryota</taxon>
        <taxon>Viridiplantae</taxon>
        <taxon>Streptophyta</taxon>
        <taxon>Embryophyta</taxon>
        <taxon>Tracheophyta</taxon>
        <taxon>Spermatophyta</taxon>
        <taxon>Magnoliopsida</taxon>
        <taxon>eudicotyledons</taxon>
        <taxon>Gunneridae</taxon>
        <taxon>Pentapetalae</taxon>
        <taxon>rosids</taxon>
        <taxon>fabids</taxon>
        <taxon>Rosales</taxon>
        <taxon>Moraceae</taxon>
        <taxon>Moreae</taxon>
        <taxon>Morus</taxon>
    </lineage>
</organism>
<protein>
    <submittedName>
        <fullName evidence="1">Uncharacterized protein</fullName>
    </submittedName>
</protein>
<proteinExistence type="predicted"/>
<reference evidence="2" key="1">
    <citation type="submission" date="2013-01" db="EMBL/GenBank/DDBJ databases">
        <title>Draft Genome Sequence of a Mulberry Tree, Morus notabilis C.K. Schneid.</title>
        <authorList>
            <person name="He N."/>
            <person name="Zhao S."/>
        </authorList>
    </citation>
    <scope>NUCLEOTIDE SEQUENCE</scope>
</reference>
<name>W9SBL6_9ROSA</name>
<accession>W9SBL6</accession>
<evidence type="ECO:0000313" key="1">
    <source>
        <dbReference type="EMBL" id="EXC34657.1"/>
    </source>
</evidence>
<evidence type="ECO:0000313" key="2">
    <source>
        <dbReference type="Proteomes" id="UP000030645"/>
    </source>
</evidence>
<keyword evidence="2" id="KW-1185">Reference proteome</keyword>
<dbReference type="EMBL" id="KE346351">
    <property type="protein sequence ID" value="EXC34657.1"/>
    <property type="molecule type" value="Genomic_DNA"/>
</dbReference>
<dbReference type="Proteomes" id="UP000030645">
    <property type="component" value="Unassembled WGS sequence"/>
</dbReference>